<evidence type="ECO:0000256" key="1">
    <source>
        <dbReference type="ARBA" id="ARBA00023125"/>
    </source>
</evidence>
<feature type="compositionally biased region" description="Acidic residues" evidence="4">
    <location>
        <begin position="117"/>
        <end position="139"/>
    </location>
</feature>
<dbReference type="PROSITE" id="PS50935">
    <property type="entry name" value="SSB"/>
    <property type="match status" value="1"/>
</dbReference>
<proteinExistence type="inferred from homology"/>
<dbReference type="HAMAP" id="MF_00984">
    <property type="entry name" value="SSB"/>
    <property type="match status" value="1"/>
</dbReference>
<dbReference type="InterPro" id="IPR012340">
    <property type="entry name" value="NA-bd_OB-fold"/>
</dbReference>
<dbReference type="Pfam" id="PF00436">
    <property type="entry name" value="SSB"/>
    <property type="match status" value="1"/>
</dbReference>
<dbReference type="InterPro" id="IPR011344">
    <property type="entry name" value="ssDNA-bd"/>
</dbReference>
<gene>
    <name evidence="5" type="primary">ssb</name>
    <name evidence="5" type="ORF">GWK41_04465</name>
</gene>
<reference evidence="5 6" key="1">
    <citation type="journal article" date="2021" name="Syst. Appl. Microbiol.">
        <title>Persephonella atlantica sp. nov.: How to adapt to physico-chemical gradients in high temperature hydrothermal habitats.</title>
        <authorList>
            <person name="Francois D.X."/>
            <person name="Godfroy A."/>
            <person name="Mathien C."/>
            <person name="Aube J."/>
            <person name="Cathalot C."/>
            <person name="Lesongeur F."/>
            <person name="L'Haridon S."/>
            <person name="Philippon X."/>
            <person name="Roussel E.G."/>
        </authorList>
    </citation>
    <scope>NUCLEOTIDE SEQUENCE [LARGE SCALE GENOMIC DNA]</scope>
    <source>
        <strain evidence="5 6">MO1340</strain>
    </source>
</reference>
<dbReference type="EMBL" id="JAACYA010000001">
    <property type="protein sequence ID" value="MBK3332319.1"/>
    <property type="molecule type" value="Genomic_DNA"/>
</dbReference>
<protein>
    <recommendedName>
        <fullName evidence="2 3">Single-stranded DNA-binding protein</fullName>
        <shortName evidence="2">SSB</shortName>
    </recommendedName>
</protein>
<dbReference type="NCBIfam" id="TIGR00621">
    <property type="entry name" value="ssb"/>
    <property type="match status" value="1"/>
</dbReference>
<organism evidence="5 6">
    <name type="scientific">Persephonella atlantica</name>
    <dbReference type="NCBI Taxonomy" id="2699429"/>
    <lineage>
        <taxon>Bacteria</taxon>
        <taxon>Pseudomonadati</taxon>
        <taxon>Aquificota</taxon>
        <taxon>Aquificia</taxon>
        <taxon>Aquificales</taxon>
        <taxon>Hydrogenothermaceae</taxon>
        <taxon>Persephonella</taxon>
    </lineage>
</organism>
<comment type="caution">
    <text evidence="2">Lacks conserved residue(s) required for the propagation of feature annotation.</text>
</comment>
<sequence length="139" mass="15918">MLNRVFLIGRLTRDPEIRFLPSGLQVTSFTVAVNRPYRTKGSDEWKEETYFFDIEAFGMLAERLGKQLGKGTQILIEGQLRQDRWETASGEKRTKVKVVADRVSIISGKQSEKIEEKEETDLDISAEPEDFSSDEDVPF</sequence>
<dbReference type="SUPFAM" id="SSF50249">
    <property type="entry name" value="Nucleic acid-binding proteins"/>
    <property type="match status" value="1"/>
</dbReference>
<dbReference type="GO" id="GO:0003677">
    <property type="term" value="F:DNA binding"/>
    <property type="evidence" value="ECO:0007669"/>
    <property type="project" value="UniProtKB-KW"/>
</dbReference>
<accession>A0ABS1GHB4</accession>
<name>A0ABS1GHB4_9AQUI</name>
<dbReference type="CDD" id="cd04496">
    <property type="entry name" value="SSB_OBF"/>
    <property type="match status" value="1"/>
</dbReference>
<evidence type="ECO:0000256" key="3">
    <source>
        <dbReference type="PIRNR" id="PIRNR002070"/>
    </source>
</evidence>
<keyword evidence="6" id="KW-1185">Reference proteome</keyword>
<comment type="caution">
    <text evidence="5">The sequence shown here is derived from an EMBL/GenBank/DDBJ whole genome shotgun (WGS) entry which is preliminary data.</text>
</comment>
<evidence type="ECO:0000313" key="5">
    <source>
        <dbReference type="EMBL" id="MBK3332319.1"/>
    </source>
</evidence>
<dbReference type="Proteomes" id="UP000772812">
    <property type="component" value="Unassembled WGS sequence"/>
</dbReference>
<dbReference type="PANTHER" id="PTHR10302">
    <property type="entry name" value="SINGLE-STRANDED DNA-BINDING PROTEIN"/>
    <property type="match status" value="1"/>
</dbReference>
<dbReference type="InterPro" id="IPR000424">
    <property type="entry name" value="Primosome_PriB/ssb"/>
</dbReference>
<evidence type="ECO:0000256" key="4">
    <source>
        <dbReference type="SAM" id="MobiDB-lite"/>
    </source>
</evidence>
<keyword evidence="1 2" id="KW-0238">DNA-binding</keyword>
<evidence type="ECO:0000313" key="6">
    <source>
        <dbReference type="Proteomes" id="UP000772812"/>
    </source>
</evidence>
<evidence type="ECO:0000256" key="2">
    <source>
        <dbReference type="HAMAP-Rule" id="MF_00984"/>
    </source>
</evidence>
<feature type="region of interest" description="Disordered" evidence="4">
    <location>
        <begin position="110"/>
        <end position="139"/>
    </location>
</feature>
<dbReference type="Gene3D" id="2.40.50.140">
    <property type="entry name" value="Nucleic acid-binding proteins"/>
    <property type="match status" value="1"/>
</dbReference>
<dbReference type="PIRSF" id="PIRSF002070">
    <property type="entry name" value="SSB"/>
    <property type="match status" value="1"/>
</dbReference>
<dbReference type="PANTHER" id="PTHR10302:SF27">
    <property type="entry name" value="SINGLE-STRANDED DNA-BINDING PROTEIN"/>
    <property type="match status" value="1"/>
</dbReference>
<comment type="subunit">
    <text evidence="2">Homotetramer.</text>
</comment>
<dbReference type="RefSeq" id="WP_200673697.1">
    <property type="nucleotide sequence ID" value="NZ_JAACYA010000001.1"/>
</dbReference>